<feature type="active site" evidence="7">
    <location>
        <position position="117"/>
    </location>
</feature>
<comment type="caution">
    <text evidence="12">The sequence shown here is derived from an EMBL/GenBank/DDBJ whole genome shotgun (WGS) entry which is preliminary data.</text>
</comment>
<reference evidence="12 13" key="1">
    <citation type="submission" date="2020-08" db="EMBL/GenBank/DDBJ databases">
        <title>Genomic Encyclopedia of Type Strains, Phase IV (KMG-IV): sequencing the most valuable type-strain genomes for metagenomic binning, comparative biology and taxonomic classification.</title>
        <authorList>
            <person name="Goeker M."/>
        </authorList>
    </citation>
    <scope>NUCLEOTIDE SEQUENCE [LARGE SCALE GENOMIC DNA]</scope>
    <source>
        <strain evidence="12 13">DSM 22336</strain>
    </source>
</reference>
<evidence type="ECO:0000313" key="13">
    <source>
        <dbReference type="Proteomes" id="UP000555393"/>
    </source>
</evidence>
<evidence type="ECO:0000256" key="2">
    <source>
        <dbReference type="ARBA" id="ARBA00022729"/>
    </source>
</evidence>
<dbReference type="GO" id="GO:0071555">
    <property type="term" value="P:cell wall organization"/>
    <property type="evidence" value="ECO:0007669"/>
    <property type="project" value="UniProtKB-KW"/>
</dbReference>
<sequence>MLLKLIKGCMPKTLLTATALSCVVISGAAAAPSIVVDVATGKVYGHEEAFQRWYPASLTKMMTAYVAFRMLEAGQVTPDTPVRVSITATKEPPSKMGYKAGSVMTLDTALKIIMVKSANDVSVAVAETLGGSVNGFAKMMNAEAARLGMSGSHFTNPHGLPDPQNYSTARDLAILGIALRRQYPQYAHYFSVEALDFTDGHRQELNGNILLGRYNGADGMKTGFICASGFNLVASATRQGRTVMSVVLGATRQETRAAKSAELMETAFRGNAASAPNLRDLAPYGQNINSAPDLRAQICNQEAIAARWDGREVEGYMKIDSPYIHDIKHEPRAITVGLSEKAPETKAGQLHISQVPIPLQRPARRGS</sequence>
<dbReference type="AlphaFoldDB" id="A0A841LYW4"/>
<dbReference type="GO" id="GO:0009002">
    <property type="term" value="F:serine-type D-Ala-D-Ala carboxypeptidase activity"/>
    <property type="evidence" value="ECO:0007669"/>
    <property type="project" value="UniProtKB-EC"/>
</dbReference>
<keyword evidence="13" id="KW-1185">Reference proteome</keyword>
<feature type="active site" description="Proton acceptor" evidence="7">
    <location>
        <position position="60"/>
    </location>
</feature>
<dbReference type="EMBL" id="JACIIU010000004">
    <property type="protein sequence ID" value="MBB6260809.1"/>
    <property type="molecule type" value="Genomic_DNA"/>
</dbReference>
<dbReference type="PANTHER" id="PTHR21581:SF6">
    <property type="entry name" value="TRAFFICKING PROTEIN PARTICLE COMPLEX SUBUNIT 12"/>
    <property type="match status" value="1"/>
</dbReference>
<feature type="active site" description="Acyl-ester intermediate" evidence="7">
    <location>
        <position position="57"/>
    </location>
</feature>
<organism evidence="12 13">
    <name type="scientific">Paenochrobactrum gallinarii</name>
    <dbReference type="NCBI Taxonomy" id="643673"/>
    <lineage>
        <taxon>Bacteria</taxon>
        <taxon>Pseudomonadati</taxon>
        <taxon>Pseudomonadota</taxon>
        <taxon>Alphaproteobacteria</taxon>
        <taxon>Hyphomicrobiales</taxon>
        <taxon>Brucellaceae</taxon>
        <taxon>Paenochrobactrum</taxon>
    </lineage>
</organism>
<dbReference type="Pfam" id="PF00768">
    <property type="entry name" value="Peptidase_S11"/>
    <property type="match status" value="1"/>
</dbReference>
<dbReference type="InterPro" id="IPR018044">
    <property type="entry name" value="Peptidase_S11"/>
</dbReference>
<gene>
    <name evidence="12" type="ORF">FHS77_001350</name>
</gene>
<dbReference type="GO" id="GO:0006508">
    <property type="term" value="P:proteolysis"/>
    <property type="evidence" value="ECO:0007669"/>
    <property type="project" value="InterPro"/>
</dbReference>
<evidence type="ECO:0000256" key="6">
    <source>
        <dbReference type="ARBA" id="ARBA00023316"/>
    </source>
</evidence>
<dbReference type="SUPFAM" id="SSF56601">
    <property type="entry name" value="beta-lactamase/transpeptidase-like"/>
    <property type="match status" value="1"/>
</dbReference>
<dbReference type="GO" id="GO:0009252">
    <property type="term" value="P:peptidoglycan biosynthetic process"/>
    <property type="evidence" value="ECO:0007669"/>
    <property type="project" value="UniProtKB-KW"/>
</dbReference>
<dbReference type="PANTHER" id="PTHR21581">
    <property type="entry name" value="D-ALANYL-D-ALANINE CARBOXYPEPTIDASE"/>
    <property type="match status" value="1"/>
</dbReference>
<comment type="similarity">
    <text evidence="1 9">Belongs to the peptidase S11 family.</text>
</comment>
<dbReference type="InterPro" id="IPR001967">
    <property type="entry name" value="Peptidase_S11_N"/>
</dbReference>
<feature type="signal peptide" evidence="10">
    <location>
        <begin position="1"/>
        <end position="30"/>
    </location>
</feature>
<dbReference type="Proteomes" id="UP000555393">
    <property type="component" value="Unassembled WGS sequence"/>
</dbReference>
<dbReference type="InterPro" id="IPR012338">
    <property type="entry name" value="Beta-lactam/transpept-like"/>
</dbReference>
<keyword evidence="2 10" id="KW-0732">Signal</keyword>
<dbReference type="GO" id="GO:0008360">
    <property type="term" value="P:regulation of cell shape"/>
    <property type="evidence" value="ECO:0007669"/>
    <property type="project" value="UniProtKB-KW"/>
</dbReference>
<evidence type="ECO:0000256" key="5">
    <source>
        <dbReference type="ARBA" id="ARBA00022984"/>
    </source>
</evidence>
<evidence type="ECO:0000256" key="4">
    <source>
        <dbReference type="ARBA" id="ARBA00022960"/>
    </source>
</evidence>
<dbReference type="EC" id="3.4.16.4" evidence="12"/>
<protein>
    <submittedName>
        <fullName evidence="12">D-alanyl-D-alanine carboxypeptidase</fullName>
        <ecNumber evidence="12">3.4.16.4</ecNumber>
    </submittedName>
</protein>
<proteinExistence type="inferred from homology"/>
<feature type="chain" id="PRO_5032950248" evidence="10">
    <location>
        <begin position="31"/>
        <end position="367"/>
    </location>
</feature>
<keyword evidence="5" id="KW-0573">Peptidoglycan synthesis</keyword>
<keyword evidence="12" id="KW-0645">Protease</keyword>
<evidence type="ECO:0000259" key="11">
    <source>
        <dbReference type="Pfam" id="PF00768"/>
    </source>
</evidence>
<accession>A0A841LYW4</accession>
<keyword evidence="3 12" id="KW-0378">Hydrolase</keyword>
<name>A0A841LYW4_9HYPH</name>
<feature type="domain" description="Peptidase S11 D-alanyl-D-alanine carboxypeptidase A N-terminal" evidence="11">
    <location>
        <begin position="29"/>
        <end position="251"/>
    </location>
</feature>
<dbReference type="Gene3D" id="3.40.710.10">
    <property type="entry name" value="DD-peptidase/beta-lactamase superfamily"/>
    <property type="match status" value="1"/>
</dbReference>
<evidence type="ECO:0000256" key="8">
    <source>
        <dbReference type="PIRSR" id="PIRSR618044-2"/>
    </source>
</evidence>
<evidence type="ECO:0000256" key="7">
    <source>
        <dbReference type="PIRSR" id="PIRSR618044-1"/>
    </source>
</evidence>
<keyword evidence="6" id="KW-0961">Cell wall biogenesis/degradation</keyword>
<evidence type="ECO:0000256" key="10">
    <source>
        <dbReference type="SAM" id="SignalP"/>
    </source>
</evidence>
<feature type="binding site" evidence="8">
    <location>
        <position position="221"/>
    </location>
    <ligand>
        <name>substrate</name>
    </ligand>
</feature>
<evidence type="ECO:0000313" key="12">
    <source>
        <dbReference type="EMBL" id="MBB6260809.1"/>
    </source>
</evidence>
<evidence type="ECO:0000256" key="9">
    <source>
        <dbReference type="RuleBase" id="RU004016"/>
    </source>
</evidence>
<dbReference type="PRINTS" id="PR00725">
    <property type="entry name" value="DADACBPTASE1"/>
</dbReference>
<evidence type="ECO:0000256" key="3">
    <source>
        <dbReference type="ARBA" id="ARBA00022801"/>
    </source>
</evidence>
<keyword evidence="4" id="KW-0133">Cell shape</keyword>
<keyword evidence="12" id="KW-0121">Carboxypeptidase</keyword>
<evidence type="ECO:0000256" key="1">
    <source>
        <dbReference type="ARBA" id="ARBA00007164"/>
    </source>
</evidence>